<keyword evidence="2 5" id="KW-0812">Transmembrane</keyword>
<protein>
    <submittedName>
        <fullName evidence="8">Protein late bloomer isoform X1</fullName>
    </submittedName>
    <submittedName>
        <fullName evidence="9">Protein late bloomer-like isoform X1</fullName>
    </submittedName>
</protein>
<keyword evidence="3 5" id="KW-1133">Transmembrane helix</keyword>
<dbReference type="PANTHER" id="PTHR19282:SF521">
    <property type="entry name" value="IP01817P-RELATED"/>
    <property type="match status" value="1"/>
</dbReference>
<dbReference type="Proteomes" id="UP001652621">
    <property type="component" value="Unplaced"/>
</dbReference>
<accession>A0A1I8MRW7</accession>
<feature type="transmembrane region" description="Helical" evidence="5">
    <location>
        <begin position="195"/>
        <end position="218"/>
    </location>
</feature>
<gene>
    <name evidence="6" type="primary">101893639</name>
    <name evidence="8" type="synonym">LOC101893639</name>
    <name evidence="9" type="synonym">LOC131801581</name>
</gene>
<feature type="transmembrane region" description="Helical" evidence="5">
    <location>
        <begin position="84"/>
        <end position="105"/>
    </location>
</feature>
<feature type="transmembrane region" description="Helical" evidence="5">
    <location>
        <begin position="50"/>
        <end position="72"/>
    </location>
</feature>
<evidence type="ECO:0000256" key="5">
    <source>
        <dbReference type="SAM" id="Phobius"/>
    </source>
</evidence>
<evidence type="ECO:0000256" key="2">
    <source>
        <dbReference type="ARBA" id="ARBA00022692"/>
    </source>
</evidence>
<dbReference type="VEuPathDB" id="VectorBase:MDOMA2_007065"/>
<keyword evidence="7" id="KW-1185">Reference proteome</keyword>
<dbReference type="PANTHER" id="PTHR19282">
    <property type="entry name" value="TETRASPANIN"/>
    <property type="match status" value="1"/>
</dbReference>
<dbReference type="VEuPathDB" id="VectorBase:MDOMA2_017370"/>
<dbReference type="OrthoDB" id="71600at2759"/>
<dbReference type="AlphaFoldDB" id="A0A1I8MRW7"/>
<dbReference type="VEuPathDB" id="VectorBase:MDOA007830"/>
<dbReference type="eggNOG" id="KOG3882">
    <property type="taxonomic scope" value="Eukaryota"/>
</dbReference>
<dbReference type="RefSeq" id="XP_058976366.1">
    <property type="nucleotide sequence ID" value="XM_059120383.1"/>
</dbReference>
<name>A0A1I8MRW7_MUSDO</name>
<dbReference type="Gene3D" id="1.10.1450.10">
    <property type="entry name" value="Tetraspanin"/>
    <property type="match status" value="1"/>
</dbReference>
<dbReference type="EnsemblMetazoa" id="MDOA007830-RB">
    <property type="protein sequence ID" value="MDOA007830-PB"/>
    <property type="gene ID" value="MDOA007830"/>
</dbReference>
<keyword evidence="4 5" id="KW-0472">Membrane</keyword>
<evidence type="ECO:0000256" key="1">
    <source>
        <dbReference type="ARBA" id="ARBA00004141"/>
    </source>
</evidence>
<evidence type="ECO:0000313" key="6">
    <source>
        <dbReference type="EnsemblMetazoa" id="MDOA007830-PB"/>
    </source>
</evidence>
<dbReference type="InterPro" id="IPR018499">
    <property type="entry name" value="Tetraspanin/Peripherin"/>
</dbReference>
<dbReference type="SUPFAM" id="SSF48652">
    <property type="entry name" value="Tetraspanin"/>
    <property type="match status" value="1"/>
</dbReference>
<proteinExistence type="predicted"/>
<evidence type="ECO:0000256" key="4">
    <source>
        <dbReference type="ARBA" id="ARBA00023136"/>
    </source>
</evidence>
<dbReference type="RefSeq" id="XP_005181913.1">
    <property type="nucleotide sequence ID" value="XM_005181856.3"/>
</dbReference>
<dbReference type="GO" id="GO:0005886">
    <property type="term" value="C:plasma membrane"/>
    <property type="evidence" value="ECO:0007669"/>
    <property type="project" value="TreeGrafter"/>
</dbReference>
<dbReference type="Pfam" id="PF00335">
    <property type="entry name" value="Tetraspanin"/>
    <property type="match status" value="1"/>
</dbReference>
<reference evidence="9" key="2">
    <citation type="submission" date="2025-05" db="UniProtKB">
        <authorList>
            <consortium name="RefSeq"/>
        </authorList>
    </citation>
    <scope>IDENTIFICATION</scope>
    <source>
        <strain evidence="8 9">Aabys</strain>
        <tissue evidence="9">Whole body</tissue>
    </source>
</reference>
<sequence>MELWSYGEIYVAPKRKVVPQPHMRYHNSSLLGIGTIVVNCLALNNYTDEGRLLCIFWIVLGAIVFLVSFFGCCGAIRENICLTWSYAFFLVLLITGNAILHFGYISHIDGETKARKDIDMAWQLQMNGTDAMSQIQSTLSCCGKMNSTDYTTANLTIPDSCYSNGNVGNTTAIYPDGCLYKLIAVYEAAEHWITIFSWSTLSVEAVAFVSACILAITFRNQERRSRY</sequence>
<dbReference type="KEGG" id="mde:101893639"/>
<comment type="subcellular location">
    <subcellularLocation>
        <location evidence="1">Membrane</location>
        <topology evidence="1">Multi-pass membrane protein</topology>
    </subcellularLocation>
</comment>
<organism evidence="6">
    <name type="scientific">Musca domestica</name>
    <name type="common">House fly</name>
    <dbReference type="NCBI Taxonomy" id="7370"/>
    <lineage>
        <taxon>Eukaryota</taxon>
        <taxon>Metazoa</taxon>
        <taxon>Ecdysozoa</taxon>
        <taxon>Arthropoda</taxon>
        <taxon>Hexapoda</taxon>
        <taxon>Insecta</taxon>
        <taxon>Pterygota</taxon>
        <taxon>Neoptera</taxon>
        <taxon>Endopterygota</taxon>
        <taxon>Diptera</taxon>
        <taxon>Brachycera</taxon>
        <taxon>Muscomorpha</taxon>
        <taxon>Muscoidea</taxon>
        <taxon>Muscidae</taxon>
        <taxon>Musca</taxon>
    </lineage>
</organism>
<evidence type="ECO:0000313" key="7">
    <source>
        <dbReference type="Proteomes" id="UP001652621"/>
    </source>
</evidence>
<reference evidence="6" key="1">
    <citation type="submission" date="2020-05" db="UniProtKB">
        <authorList>
            <consortium name="EnsemblMetazoa"/>
        </authorList>
    </citation>
    <scope>IDENTIFICATION</scope>
    <source>
        <strain evidence="6">Aabys</strain>
    </source>
</reference>
<evidence type="ECO:0000313" key="9">
    <source>
        <dbReference type="RefSeq" id="XP_058976366.1"/>
    </source>
</evidence>
<dbReference type="PRINTS" id="PR00259">
    <property type="entry name" value="TMFOUR"/>
</dbReference>
<evidence type="ECO:0000313" key="8">
    <source>
        <dbReference type="RefSeq" id="XP_005181913.1"/>
    </source>
</evidence>
<dbReference type="CDD" id="cd03127">
    <property type="entry name" value="tetraspanin_LEL"/>
    <property type="match status" value="1"/>
</dbReference>
<dbReference type="InterPro" id="IPR008952">
    <property type="entry name" value="Tetraspanin_EC2_sf"/>
</dbReference>
<evidence type="ECO:0000256" key="3">
    <source>
        <dbReference type="ARBA" id="ARBA00022989"/>
    </source>
</evidence>
<dbReference type="GeneID" id="101893639"/>